<keyword evidence="6" id="KW-1185">Reference proteome</keyword>
<dbReference type="SUPFAM" id="SSF57850">
    <property type="entry name" value="RING/U-box"/>
    <property type="match status" value="1"/>
</dbReference>
<dbReference type="PROSITE" id="PS50089">
    <property type="entry name" value="ZF_RING_2"/>
    <property type="match status" value="1"/>
</dbReference>
<keyword evidence="1" id="KW-0479">Metal-binding</keyword>
<dbReference type="Gene3D" id="3.30.40.10">
    <property type="entry name" value="Zinc/RING finger domain, C3HC4 (zinc finger)"/>
    <property type="match status" value="1"/>
</dbReference>
<keyword evidence="1" id="KW-0863">Zinc-finger</keyword>
<name>A0A812VXI0_9DINO</name>
<evidence type="ECO:0000256" key="3">
    <source>
        <dbReference type="SAM" id="MobiDB-lite"/>
    </source>
</evidence>
<dbReference type="Proteomes" id="UP000601435">
    <property type="component" value="Unassembled WGS sequence"/>
</dbReference>
<dbReference type="InterPro" id="IPR051728">
    <property type="entry name" value="RING-FYVE_E3_ubiquitin-ligase"/>
</dbReference>
<reference evidence="5" key="1">
    <citation type="submission" date="2021-02" db="EMBL/GenBank/DDBJ databases">
        <authorList>
            <person name="Dougan E. K."/>
            <person name="Rhodes N."/>
            <person name="Thang M."/>
            <person name="Chan C."/>
        </authorList>
    </citation>
    <scope>NUCLEOTIDE SEQUENCE</scope>
</reference>
<dbReference type="OrthoDB" id="10261999at2759"/>
<evidence type="ECO:0000313" key="5">
    <source>
        <dbReference type="EMBL" id="CAE7647636.1"/>
    </source>
</evidence>
<evidence type="ECO:0000259" key="4">
    <source>
        <dbReference type="PROSITE" id="PS50089"/>
    </source>
</evidence>
<gene>
    <name evidence="5" type="primary">rngB</name>
    <name evidence="5" type="ORF">SNEC2469_LOCUS18302</name>
</gene>
<proteinExistence type="predicted"/>
<dbReference type="PANTHER" id="PTHR14879">
    <property type="entry name" value="CASPASE REGULATOR, RING FINGER DOMAIN-CONTAINING"/>
    <property type="match status" value="1"/>
</dbReference>
<dbReference type="AlphaFoldDB" id="A0A812VXI0"/>
<dbReference type="Pfam" id="PF13920">
    <property type="entry name" value="zf-C3HC4_3"/>
    <property type="match status" value="1"/>
</dbReference>
<dbReference type="InterPro" id="IPR001841">
    <property type="entry name" value="Znf_RING"/>
</dbReference>
<evidence type="ECO:0000256" key="1">
    <source>
        <dbReference type="PROSITE-ProRule" id="PRU00175"/>
    </source>
</evidence>
<feature type="region of interest" description="Disordered" evidence="3">
    <location>
        <begin position="108"/>
        <end position="135"/>
    </location>
</feature>
<organism evidence="5 6">
    <name type="scientific">Symbiodinium necroappetens</name>
    <dbReference type="NCBI Taxonomy" id="1628268"/>
    <lineage>
        <taxon>Eukaryota</taxon>
        <taxon>Sar</taxon>
        <taxon>Alveolata</taxon>
        <taxon>Dinophyceae</taxon>
        <taxon>Suessiales</taxon>
        <taxon>Symbiodiniaceae</taxon>
        <taxon>Symbiodinium</taxon>
    </lineage>
</organism>
<feature type="domain" description="RING-type" evidence="4">
    <location>
        <begin position="256"/>
        <end position="291"/>
    </location>
</feature>
<keyword evidence="1" id="KW-0862">Zinc</keyword>
<accession>A0A812VXI0</accession>
<feature type="region of interest" description="Disordered" evidence="3">
    <location>
        <begin position="39"/>
        <end position="77"/>
    </location>
</feature>
<dbReference type="EMBL" id="CAJNJA010030709">
    <property type="protein sequence ID" value="CAE7647636.1"/>
    <property type="molecule type" value="Genomic_DNA"/>
</dbReference>
<feature type="coiled-coil region" evidence="2">
    <location>
        <begin position="148"/>
        <end position="253"/>
    </location>
</feature>
<dbReference type="PANTHER" id="PTHR14879:SF5">
    <property type="entry name" value="RING-TYPE DOMAIN-CONTAINING PROTEIN"/>
    <property type="match status" value="1"/>
</dbReference>
<dbReference type="GO" id="GO:0008270">
    <property type="term" value="F:zinc ion binding"/>
    <property type="evidence" value="ECO:0007669"/>
    <property type="project" value="UniProtKB-KW"/>
</dbReference>
<evidence type="ECO:0000256" key="2">
    <source>
        <dbReference type="SAM" id="Coils"/>
    </source>
</evidence>
<dbReference type="InterPro" id="IPR013083">
    <property type="entry name" value="Znf_RING/FYVE/PHD"/>
</dbReference>
<protein>
    <submittedName>
        <fullName evidence="5">RngB protein</fullName>
    </submittedName>
</protein>
<evidence type="ECO:0000313" key="6">
    <source>
        <dbReference type="Proteomes" id="UP000601435"/>
    </source>
</evidence>
<comment type="caution">
    <text evidence="5">The sequence shown here is derived from an EMBL/GenBank/DDBJ whole genome shotgun (WGS) entry which is preliminary data.</text>
</comment>
<sequence>MLVLPVTSAMSLPPTLPSTDLDNAAEMFPPFEAAGCEDLSSGSLRRSASADGASTSSSMMSCMSEVSTRLQSRRSGSLGRTFGGSSLGILARSLGADLQRAAARDSCMRTSAGPEDPELTAPIRARPPKGQPRTGCWRQRAYVDEEELVNLRIELQQCKRQLSHQSELRQVLQATLDSEREKSAGLVKDNEELQRAAEETLQGQRQVSDAETTELESQVDALLCLKRQLYQRIQALEQERAALLTQRQEAVSERCCIACLDHLANTVLLRCRHLCVCDECAPRVTECPICRQKVRDRLTVFMP</sequence>
<keyword evidence="2" id="KW-0175">Coiled coil</keyword>